<reference evidence="1 2" key="1">
    <citation type="submission" date="2015-11" db="EMBL/GenBank/DDBJ databases">
        <title>Ensifer anhuiense sp. nov., an effective nitrogen fixation bacterium with Glycine soja.</title>
        <authorList>
            <person name="Yan H."/>
            <person name="Chen W."/>
        </authorList>
    </citation>
    <scope>NUCLEOTIDE SEQUENCE [LARGE SCALE GENOMIC DNA]</scope>
    <source>
        <strain evidence="1 2">LMG 7837</strain>
    </source>
</reference>
<dbReference type="OrthoDB" id="7600680at2"/>
<name>A0A178YLX0_SINSA</name>
<dbReference type="Proteomes" id="UP000078507">
    <property type="component" value="Unassembled WGS sequence"/>
</dbReference>
<evidence type="ECO:0000313" key="2">
    <source>
        <dbReference type="Proteomes" id="UP000078507"/>
    </source>
</evidence>
<gene>
    <name evidence="1" type="ORF">ATB98_24400</name>
</gene>
<proteinExistence type="predicted"/>
<comment type="caution">
    <text evidence="1">The sequence shown here is derived from an EMBL/GenBank/DDBJ whole genome shotgun (WGS) entry which is preliminary data.</text>
</comment>
<organism evidence="1 2">
    <name type="scientific">Sinorhizobium saheli</name>
    <dbReference type="NCBI Taxonomy" id="36856"/>
    <lineage>
        <taxon>Bacteria</taxon>
        <taxon>Pseudomonadati</taxon>
        <taxon>Pseudomonadota</taxon>
        <taxon>Alphaproteobacteria</taxon>
        <taxon>Hyphomicrobiales</taxon>
        <taxon>Rhizobiaceae</taxon>
        <taxon>Sinorhizobium/Ensifer group</taxon>
        <taxon>Sinorhizobium</taxon>
    </lineage>
</organism>
<sequence>MGTLALNDSLFEYQWASDVEFDGIRLEVLAENGETLFDISVPELGPTMVNTFAREVEADLIVAALAIAQQRK</sequence>
<dbReference type="RefSeq" id="WP_066870727.1">
    <property type="nucleotide sequence ID" value="NZ_LNQB01000061.1"/>
</dbReference>
<dbReference type="AlphaFoldDB" id="A0A178YLX0"/>
<evidence type="ECO:0000313" key="1">
    <source>
        <dbReference type="EMBL" id="OAP48488.1"/>
    </source>
</evidence>
<dbReference type="EMBL" id="LNQB01000061">
    <property type="protein sequence ID" value="OAP48488.1"/>
    <property type="molecule type" value="Genomic_DNA"/>
</dbReference>
<accession>A0A178YLX0</accession>
<protein>
    <submittedName>
        <fullName evidence="1">Uncharacterized protein</fullName>
    </submittedName>
</protein>
<keyword evidence="2" id="KW-1185">Reference proteome</keyword>